<proteinExistence type="predicted"/>
<evidence type="ECO:0000259" key="2">
    <source>
        <dbReference type="Pfam" id="PF18998"/>
    </source>
</evidence>
<dbReference type="Proteomes" id="UP000030786">
    <property type="component" value="Chromosome"/>
</dbReference>
<dbReference type="KEGG" id="cbat:M666_14625"/>
<dbReference type="InterPro" id="IPR044060">
    <property type="entry name" value="Bacterial_rp_domain"/>
</dbReference>
<reference evidence="3 4" key="1">
    <citation type="journal article" date="2014" name="Environ. Microbiol.">
        <title>Contrasting genomic patterns and infection strategies of two co-existing Bacteroidetes podovirus genera.</title>
        <authorList>
            <person name="Holmfeldt K."/>
            <person name="Howard-Varona C."/>
            <person name="Solonenko N."/>
            <person name="Sullivan M.B."/>
        </authorList>
    </citation>
    <scope>NUCLEOTIDE SEQUENCE [LARGE SCALE GENOMIC DNA]</scope>
    <source>
        <strain evidence="3 4">18</strain>
    </source>
</reference>
<feature type="signal peptide" evidence="1">
    <location>
        <begin position="1"/>
        <end position="19"/>
    </location>
</feature>
<dbReference type="RefSeq" id="WP_029446464.1">
    <property type="nucleotide sequence ID" value="NZ_CP009976.1"/>
</dbReference>
<name>A0AAU8RI18_9FLAO</name>
<gene>
    <name evidence="3" type="ORF">M666_14625</name>
</gene>
<evidence type="ECO:0000256" key="1">
    <source>
        <dbReference type="SAM" id="SignalP"/>
    </source>
</evidence>
<feature type="chain" id="PRO_5043325164" description="Bacterial repeat domain-containing protein" evidence="1">
    <location>
        <begin position="20"/>
        <end position="109"/>
    </location>
</feature>
<dbReference type="Pfam" id="PF18998">
    <property type="entry name" value="Flg_new_2"/>
    <property type="match status" value="1"/>
</dbReference>
<dbReference type="AlphaFoldDB" id="A0AAU8RI18"/>
<keyword evidence="1" id="KW-0732">Signal</keyword>
<accession>A0AAU8RI18</accession>
<dbReference type="GeneID" id="78061969"/>
<dbReference type="EMBL" id="CP009976">
    <property type="protein sequence ID" value="AIZ42698.1"/>
    <property type="molecule type" value="Genomic_DNA"/>
</dbReference>
<organism evidence="3 4">
    <name type="scientific">Cellulophaga baltica 18</name>
    <dbReference type="NCBI Taxonomy" id="1348584"/>
    <lineage>
        <taxon>Bacteria</taxon>
        <taxon>Pseudomonadati</taxon>
        <taxon>Bacteroidota</taxon>
        <taxon>Flavobacteriia</taxon>
        <taxon>Flavobacteriales</taxon>
        <taxon>Flavobacteriaceae</taxon>
        <taxon>Cellulophaga</taxon>
    </lineage>
</organism>
<protein>
    <recommendedName>
        <fullName evidence="2">Bacterial repeat domain-containing protein</fullName>
    </recommendedName>
</protein>
<feature type="domain" description="Bacterial repeat" evidence="2">
    <location>
        <begin position="36"/>
        <end position="107"/>
    </location>
</feature>
<evidence type="ECO:0000313" key="3">
    <source>
        <dbReference type="EMBL" id="AIZ42698.1"/>
    </source>
</evidence>
<sequence length="109" mass="12194">MKKIAFILFLSILSNSVFPNTNFNTVSSGVFDDFALTITATNGTVLKLIANEETDQNSFQSGQVVCWVTRPAVGYKFSHWTGNVSWNRLMANVVMTRTKTVTAVFEKDY</sequence>
<evidence type="ECO:0000313" key="4">
    <source>
        <dbReference type="Proteomes" id="UP000030786"/>
    </source>
</evidence>